<dbReference type="InterPro" id="IPR036097">
    <property type="entry name" value="HisK_dim/P_sf"/>
</dbReference>
<dbReference type="CDD" id="cd00082">
    <property type="entry name" value="HisKA"/>
    <property type="match status" value="1"/>
</dbReference>
<reference evidence="16" key="1">
    <citation type="journal article" date="2014" name="Int. J. Syst. Evol. Microbiol.">
        <title>Complete genome sequence of Corynebacterium casei LMG S-19264T (=DSM 44701T), isolated from a smear-ripened cheese.</title>
        <authorList>
            <consortium name="US DOE Joint Genome Institute (JGI-PGF)"/>
            <person name="Walter F."/>
            <person name="Albersmeier A."/>
            <person name="Kalinowski J."/>
            <person name="Ruckert C."/>
        </authorList>
    </citation>
    <scope>NUCLEOTIDE SEQUENCE</scope>
    <source>
        <strain evidence="16">CGMCC 1.15178</strain>
    </source>
</reference>
<evidence type="ECO:0000256" key="10">
    <source>
        <dbReference type="ARBA" id="ARBA00023012"/>
    </source>
</evidence>
<dbReference type="EMBL" id="BMHP01000003">
    <property type="protein sequence ID" value="GGD82759.1"/>
    <property type="molecule type" value="Genomic_DNA"/>
</dbReference>
<dbReference type="PRINTS" id="PR00344">
    <property type="entry name" value="BCTRLSENSOR"/>
</dbReference>
<keyword evidence="9" id="KW-0067">ATP-binding</keyword>
<keyword evidence="6" id="KW-0808">Transferase</keyword>
<dbReference type="SUPFAM" id="SSF158472">
    <property type="entry name" value="HAMP domain-like"/>
    <property type="match status" value="1"/>
</dbReference>
<feature type="coiled-coil region" evidence="12">
    <location>
        <begin position="118"/>
        <end position="145"/>
    </location>
</feature>
<dbReference type="InterPro" id="IPR003660">
    <property type="entry name" value="HAMP_dom"/>
</dbReference>
<evidence type="ECO:0000259" key="15">
    <source>
        <dbReference type="PROSITE" id="PS50885"/>
    </source>
</evidence>
<dbReference type="AlphaFoldDB" id="A0A916ZAQ7"/>
<evidence type="ECO:0000256" key="5">
    <source>
        <dbReference type="ARBA" id="ARBA00022553"/>
    </source>
</evidence>
<reference evidence="16" key="2">
    <citation type="submission" date="2020-09" db="EMBL/GenBank/DDBJ databases">
        <authorList>
            <person name="Sun Q."/>
            <person name="Zhou Y."/>
        </authorList>
    </citation>
    <scope>NUCLEOTIDE SEQUENCE</scope>
    <source>
        <strain evidence="16">CGMCC 1.15178</strain>
    </source>
</reference>
<comment type="caution">
    <text evidence="16">The sequence shown here is derived from an EMBL/GenBank/DDBJ whole genome shotgun (WGS) entry which is preliminary data.</text>
</comment>
<dbReference type="RefSeq" id="WP_188995316.1">
    <property type="nucleotide sequence ID" value="NZ_BMHP01000003.1"/>
</dbReference>
<feature type="domain" description="Histidine kinase" evidence="14">
    <location>
        <begin position="145"/>
        <end position="359"/>
    </location>
</feature>
<evidence type="ECO:0000313" key="17">
    <source>
        <dbReference type="Proteomes" id="UP000612456"/>
    </source>
</evidence>
<keyword evidence="7" id="KW-0547">Nucleotide-binding</keyword>
<dbReference type="InterPro" id="IPR004358">
    <property type="entry name" value="Sig_transdc_His_kin-like_C"/>
</dbReference>
<dbReference type="Pfam" id="PF02518">
    <property type="entry name" value="HATPase_c"/>
    <property type="match status" value="1"/>
</dbReference>
<evidence type="ECO:0000256" key="4">
    <source>
        <dbReference type="ARBA" id="ARBA00022475"/>
    </source>
</evidence>
<comment type="catalytic activity">
    <reaction evidence="1">
        <text>ATP + protein L-histidine = ADP + protein N-phospho-L-histidine.</text>
        <dbReference type="EC" id="2.7.13.3"/>
    </reaction>
</comment>
<dbReference type="InterPro" id="IPR050351">
    <property type="entry name" value="BphY/WalK/GraS-like"/>
</dbReference>
<evidence type="ECO:0000256" key="9">
    <source>
        <dbReference type="ARBA" id="ARBA00022840"/>
    </source>
</evidence>
<dbReference type="EC" id="2.7.13.3" evidence="3"/>
<keyword evidence="11 13" id="KW-0472">Membrane</keyword>
<keyword evidence="13" id="KW-0812">Transmembrane</keyword>
<dbReference type="FunFam" id="3.30.565.10:FF:000006">
    <property type="entry name" value="Sensor histidine kinase WalK"/>
    <property type="match status" value="1"/>
</dbReference>
<dbReference type="InterPro" id="IPR036890">
    <property type="entry name" value="HATPase_C_sf"/>
</dbReference>
<dbReference type="GO" id="GO:0000155">
    <property type="term" value="F:phosphorelay sensor kinase activity"/>
    <property type="evidence" value="ECO:0007669"/>
    <property type="project" value="InterPro"/>
</dbReference>
<dbReference type="Pfam" id="PF00672">
    <property type="entry name" value="HAMP"/>
    <property type="match status" value="1"/>
</dbReference>
<keyword evidence="13" id="KW-1133">Transmembrane helix</keyword>
<evidence type="ECO:0000256" key="1">
    <source>
        <dbReference type="ARBA" id="ARBA00000085"/>
    </source>
</evidence>
<evidence type="ECO:0000313" key="16">
    <source>
        <dbReference type="EMBL" id="GGD82759.1"/>
    </source>
</evidence>
<dbReference type="CDD" id="cd00075">
    <property type="entry name" value="HATPase"/>
    <property type="match status" value="1"/>
</dbReference>
<evidence type="ECO:0000256" key="13">
    <source>
        <dbReference type="SAM" id="Phobius"/>
    </source>
</evidence>
<evidence type="ECO:0000256" key="3">
    <source>
        <dbReference type="ARBA" id="ARBA00012438"/>
    </source>
</evidence>
<dbReference type="Gene3D" id="3.30.565.10">
    <property type="entry name" value="Histidine kinase-like ATPase, C-terminal domain"/>
    <property type="match status" value="1"/>
</dbReference>
<sequence length="359" mass="40190">MNRRLHTRLALIMIGFAAGIILISSVSVILTTHYHFAIYKSQAPGMNHDLPQLDYHLEQALVQTIIWTCLASIVLAVFLGFYVAKRISAPLVHMKQVAERMTIGEWGSRVSLQGQDELAELGTSLNTLAEQLQRQEQLRVTMTEDIAHELRTPLTTLKSHMRALEDGIWAPTPERIHSCYEEIERLTQLVTELEDLMQVESPGFQLAQREVPLSAVIERSVELAAAAYREKNVHLKRSVDPGIRVYADHDRMIQILVNLLTNALRFTPSQGEVRIQGSEESGNVLLVVQDTGIGISQEDLPYVFERFYRSDKSRLRSTGGSGLGLTIVKQLTAAHGGQIRVESQTGIGTKFTIQLPNVY</sequence>
<dbReference type="SMART" id="SM00388">
    <property type="entry name" value="HisKA"/>
    <property type="match status" value="1"/>
</dbReference>
<feature type="transmembrane region" description="Helical" evidence="13">
    <location>
        <begin position="9"/>
        <end position="30"/>
    </location>
</feature>
<dbReference type="PANTHER" id="PTHR45453:SF1">
    <property type="entry name" value="PHOSPHATE REGULON SENSOR PROTEIN PHOR"/>
    <property type="match status" value="1"/>
</dbReference>
<dbReference type="SMART" id="SM00304">
    <property type="entry name" value="HAMP"/>
    <property type="match status" value="1"/>
</dbReference>
<dbReference type="SUPFAM" id="SSF55874">
    <property type="entry name" value="ATPase domain of HSP90 chaperone/DNA topoisomerase II/histidine kinase"/>
    <property type="match status" value="1"/>
</dbReference>
<organism evidence="16 17">
    <name type="scientific">Paenibacillus nasutitermitis</name>
    <dbReference type="NCBI Taxonomy" id="1652958"/>
    <lineage>
        <taxon>Bacteria</taxon>
        <taxon>Bacillati</taxon>
        <taxon>Bacillota</taxon>
        <taxon>Bacilli</taxon>
        <taxon>Bacillales</taxon>
        <taxon>Paenibacillaceae</taxon>
        <taxon>Paenibacillus</taxon>
    </lineage>
</organism>
<protein>
    <recommendedName>
        <fullName evidence="3">histidine kinase</fullName>
        <ecNumber evidence="3">2.7.13.3</ecNumber>
    </recommendedName>
</protein>
<dbReference type="Proteomes" id="UP000612456">
    <property type="component" value="Unassembled WGS sequence"/>
</dbReference>
<keyword evidence="12" id="KW-0175">Coiled coil</keyword>
<dbReference type="SUPFAM" id="SSF47384">
    <property type="entry name" value="Homodimeric domain of signal transducing histidine kinase"/>
    <property type="match status" value="1"/>
</dbReference>
<dbReference type="GO" id="GO:0016036">
    <property type="term" value="P:cellular response to phosphate starvation"/>
    <property type="evidence" value="ECO:0007669"/>
    <property type="project" value="TreeGrafter"/>
</dbReference>
<evidence type="ECO:0000256" key="2">
    <source>
        <dbReference type="ARBA" id="ARBA00004651"/>
    </source>
</evidence>
<keyword evidence="10" id="KW-0902">Two-component regulatory system</keyword>
<comment type="subcellular location">
    <subcellularLocation>
        <location evidence="2">Cell membrane</location>
        <topology evidence="2">Multi-pass membrane protein</topology>
    </subcellularLocation>
</comment>
<dbReference type="GO" id="GO:0005524">
    <property type="term" value="F:ATP binding"/>
    <property type="evidence" value="ECO:0007669"/>
    <property type="project" value="UniProtKB-KW"/>
</dbReference>
<feature type="transmembrane region" description="Helical" evidence="13">
    <location>
        <begin position="60"/>
        <end position="84"/>
    </location>
</feature>
<dbReference type="InterPro" id="IPR003594">
    <property type="entry name" value="HATPase_dom"/>
</dbReference>
<dbReference type="PROSITE" id="PS50109">
    <property type="entry name" value="HIS_KIN"/>
    <property type="match status" value="1"/>
</dbReference>
<dbReference type="PANTHER" id="PTHR45453">
    <property type="entry name" value="PHOSPHATE REGULON SENSOR PROTEIN PHOR"/>
    <property type="match status" value="1"/>
</dbReference>
<dbReference type="InterPro" id="IPR003661">
    <property type="entry name" value="HisK_dim/P_dom"/>
</dbReference>
<evidence type="ECO:0000256" key="7">
    <source>
        <dbReference type="ARBA" id="ARBA00022741"/>
    </source>
</evidence>
<evidence type="ECO:0000256" key="6">
    <source>
        <dbReference type="ARBA" id="ARBA00022679"/>
    </source>
</evidence>
<dbReference type="Gene3D" id="1.10.287.130">
    <property type="match status" value="1"/>
</dbReference>
<dbReference type="SMART" id="SM00387">
    <property type="entry name" value="HATPase_c"/>
    <property type="match status" value="1"/>
</dbReference>
<gene>
    <name evidence="16" type="ORF">GCM10010911_46170</name>
</gene>
<keyword evidence="8" id="KW-0418">Kinase</keyword>
<evidence type="ECO:0000256" key="8">
    <source>
        <dbReference type="ARBA" id="ARBA00022777"/>
    </source>
</evidence>
<evidence type="ECO:0000259" key="14">
    <source>
        <dbReference type="PROSITE" id="PS50109"/>
    </source>
</evidence>
<name>A0A916ZAQ7_9BACL</name>
<dbReference type="Gene3D" id="6.10.340.10">
    <property type="match status" value="1"/>
</dbReference>
<feature type="domain" description="HAMP" evidence="15">
    <location>
        <begin position="85"/>
        <end position="137"/>
    </location>
</feature>
<dbReference type="GO" id="GO:0005886">
    <property type="term" value="C:plasma membrane"/>
    <property type="evidence" value="ECO:0007669"/>
    <property type="project" value="UniProtKB-SubCell"/>
</dbReference>
<evidence type="ECO:0000256" key="11">
    <source>
        <dbReference type="ARBA" id="ARBA00023136"/>
    </source>
</evidence>
<keyword evidence="4" id="KW-1003">Cell membrane</keyword>
<keyword evidence="17" id="KW-1185">Reference proteome</keyword>
<keyword evidence="5" id="KW-0597">Phosphoprotein</keyword>
<evidence type="ECO:0000256" key="12">
    <source>
        <dbReference type="SAM" id="Coils"/>
    </source>
</evidence>
<dbReference type="CDD" id="cd06225">
    <property type="entry name" value="HAMP"/>
    <property type="match status" value="1"/>
</dbReference>
<proteinExistence type="predicted"/>
<dbReference type="PROSITE" id="PS50885">
    <property type="entry name" value="HAMP"/>
    <property type="match status" value="1"/>
</dbReference>
<dbReference type="GO" id="GO:0004721">
    <property type="term" value="F:phosphoprotein phosphatase activity"/>
    <property type="evidence" value="ECO:0007669"/>
    <property type="project" value="TreeGrafter"/>
</dbReference>
<dbReference type="Pfam" id="PF00512">
    <property type="entry name" value="HisKA"/>
    <property type="match status" value="1"/>
</dbReference>
<accession>A0A916ZAQ7</accession>
<dbReference type="InterPro" id="IPR005467">
    <property type="entry name" value="His_kinase_dom"/>
</dbReference>